<organism evidence="2 3">
    <name type="scientific">Streptomyces ipomoeae</name>
    <dbReference type="NCBI Taxonomy" id="103232"/>
    <lineage>
        <taxon>Bacteria</taxon>
        <taxon>Bacillati</taxon>
        <taxon>Actinomycetota</taxon>
        <taxon>Actinomycetes</taxon>
        <taxon>Kitasatosporales</taxon>
        <taxon>Streptomycetaceae</taxon>
        <taxon>Streptomyces</taxon>
    </lineage>
</organism>
<dbReference type="RefSeq" id="WP_141586183.1">
    <property type="nucleotide sequence ID" value="NZ_SPAZ01000352.1"/>
</dbReference>
<dbReference type="AlphaFoldDB" id="A0AAE9AWC6"/>
<gene>
    <name evidence="2" type="ORF">Sipo8835_42985</name>
</gene>
<evidence type="ECO:0000313" key="2">
    <source>
        <dbReference type="EMBL" id="TQE16628.1"/>
    </source>
</evidence>
<feature type="compositionally biased region" description="Low complexity" evidence="1">
    <location>
        <begin position="145"/>
        <end position="164"/>
    </location>
</feature>
<dbReference type="NCBIfam" id="NF033679">
    <property type="entry name" value="DNRLRE_dom"/>
    <property type="match status" value="1"/>
</dbReference>
<dbReference type="SUPFAM" id="SSF69318">
    <property type="entry name" value="Integrin alpha N-terminal domain"/>
    <property type="match status" value="1"/>
</dbReference>
<accession>A0AAE9AWC6</accession>
<feature type="compositionally biased region" description="Low complexity" evidence="1">
    <location>
        <begin position="340"/>
        <end position="364"/>
    </location>
</feature>
<evidence type="ECO:0000256" key="1">
    <source>
        <dbReference type="SAM" id="MobiDB-lite"/>
    </source>
</evidence>
<evidence type="ECO:0000313" key="3">
    <source>
        <dbReference type="Proteomes" id="UP000318720"/>
    </source>
</evidence>
<feature type="compositionally biased region" description="Low complexity" evidence="1">
    <location>
        <begin position="411"/>
        <end position="427"/>
    </location>
</feature>
<proteinExistence type="predicted"/>
<name>A0AAE9AWC6_9ACTN</name>
<dbReference type="GO" id="GO:0005975">
    <property type="term" value="P:carbohydrate metabolic process"/>
    <property type="evidence" value="ECO:0007669"/>
    <property type="project" value="UniProtKB-ARBA"/>
</dbReference>
<comment type="caution">
    <text evidence="2">The sequence shown here is derived from an EMBL/GenBank/DDBJ whole genome shotgun (WGS) entry which is preliminary data.</text>
</comment>
<dbReference type="Gene3D" id="2.60.40.10">
    <property type="entry name" value="Immunoglobulins"/>
    <property type="match status" value="1"/>
</dbReference>
<dbReference type="EMBL" id="SPAZ01000352">
    <property type="protein sequence ID" value="TQE16628.1"/>
    <property type="molecule type" value="Genomic_DNA"/>
</dbReference>
<feature type="region of interest" description="Disordered" evidence="1">
    <location>
        <begin position="323"/>
        <end position="436"/>
    </location>
</feature>
<sequence length="1205" mass="126515">MTRKERNWRRAPGRRTTAAVLTAALAATGITFIGLGLDEPGSRGGSNGDAKKKPVSEAAALARAAKTGKAVEVTAARTARSTTWARPDGQMAKKLYSSPIRAKVGGEWKAIDYDLHRTAKGWEPKATNARIVFSAGSKAGGSGASGSQASGSRASGSRVSGSRVGDSKAGDSHAGGSPASGSQAHGSEARASRAGTGVRRVSLVKGIRAAATADAGPLVTLTVDGYSIQLTWPGTVPTPIIDGSRALYPEIFPGADLVLTADDEGFAQVLVLKNRTAAANPLAQQLSYGIASEDLTFRLDPVTGVLSAENAYGNEVAVSPTPLMWDSSGSPAVTDGGVGASAQPTAEESPEPSTSTSDEPSGSAGPTEELIETDEQGDTNPETLPPATDGPEPTVSESPLPSAPAEPTPAPTQTGSSATLSLSGLDGPSPDSRGELVEADLSGANWVLTPNLEFLNDSATTYPVFVDPSVKKHTQNWTTAYSRHPNATFYNGKGFNKGGTHEARVGFESDTWGTSRSYFNIAFDKDLKGTKITSAKLRMLETYSWSCSARSMSVHLTGPVNGKTNWKNAPKLTDGNKFATKSFAHGYKSGCRDAYETFDVRKAAQKRADEGKDTITFGLRARDEHSQYSWKKFQANGDNAPVLELVYNRKPTIDSKSLDLGPDAKCTTTEPYVRMGSGNLTFTARASDKDNNLDYLDFDLWPHGKWGTTGDLLGSTGKVSVGGDKDTALRTTTGFSTSKLTNGTLYSWRVRAVDDAGASSTYAPATTPCRFVLDTTAPKPPKVSSTDFPNADGAENGFGNDAEDANWSTKKFGTPGSFTVRALNTDVVRYEYGFNSANYPFSLSRTSGTATSVSATLANAKPPTAGPNVLYVRAVDAAGNPSQPTKYFFYVTPRDQADAPGDFTGDKLPDLMVVSDAGNLVMYPSQATNDLVKGSGDLDYSMPGAYRANPDKDPNGDDLPPFVSAPSGHFKGALITHNGDIYGGDGLQDLVVRLGDKLWVYPGDGYGAVNIDRRVEILLPSNAPSPASLTQIVSAGDATGDGRTDFFATMGDELWAFTGYHGATIDQAIRLSSSPWTERDIVTVADISGDGVTDMVYRSDVSGRLLFRKGIKASSGTGTDLNSLAAAANSADGEDGIYGGSGWGSSNIYLLIGTPDANGDAIPDIWTVHTNGTVRFYSGSRTALSGSGTEVIGTASYWKTRLAIG</sequence>
<dbReference type="InterPro" id="IPR013783">
    <property type="entry name" value="Ig-like_fold"/>
</dbReference>
<feature type="region of interest" description="Disordered" evidence="1">
    <location>
        <begin position="778"/>
        <end position="806"/>
    </location>
</feature>
<protein>
    <submittedName>
        <fullName evidence="2">DNRLRE domain-containing protein</fullName>
    </submittedName>
</protein>
<dbReference type="InterPro" id="IPR028994">
    <property type="entry name" value="Integrin_alpha_N"/>
</dbReference>
<feature type="compositionally biased region" description="Pro residues" evidence="1">
    <location>
        <begin position="401"/>
        <end position="410"/>
    </location>
</feature>
<dbReference type="Proteomes" id="UP000318720">
    <property type="component" value="Unassembled WGS sequence"/>
</dbReference>
<feature type="region of interest" description="Disordered" evidence="1">
    <location>
        <begin position="137"/>
        <end position="195"/>
    </location>
</feature>
<reference evidence="2 3" key="1">
    <citation type="submission" date="2019-03" db="EMBL/GenBank/DDBJ databases">
        <title>Comparative genomic analyses of the sweetpotato soil rot pathogen, Streptomyces ipomoeae.</title>
        <authorList>
            <person name="Ruschel Soares N."/>
            <person name="Badger J.H."/>
            <person name="Huguet-Tapia J.C."/>
            <person name="Clark C.A."/>
            <person name="Pettis G.S."/>
        </authorList>
    </citation>
    <scope>NUCLEOTIDE SEQUENCE [LARGE SCALE GENOMIC DNA]</scope>
    <source>
        <strain evidence="2 3">88-35</strain>
    </source>
</reference>